<feature type="transmembrane region" description="Helical" evidence="5">
    <location>
        <begin position="64"/>
        <end position="81"/>
    </location>
</feature>
<name>A0A4V2Q0E2_9FIRM</name>
<feature type="transmembrane region" description="Helical" evidence="5">
    <location>
        <begin position="414"/>
        <end position="432"/>
    </location>
</feature>
<feature type="transmembrane region" description="Helical" evidence="5">
    <location>
        <begin position="198"/>
        <end position="217"/>
    </location>
</feature>
<proteinExistence type="predicted"/>
<feature type="transmembrane region" description="Helical" evidence="5">
    <location>
        <begin position="93"/>
        <end position="114"/>
    </location>
</feature>
<evidence type="ECO:0000256" key="2">
    <source>
        <dbReference type="ARBA" id="ARBA00022692"/>
    </source>
</evidence>
<evidence type="ECO:0000259" key="6">
    <source>
        <dbReference type="Pfam" id="PF04932"/>
    </source>
</evidence>
<feature type="transmembrane region" description="Helical" evidence="5">
    <location>
        <begin position="390"/>
        <end position="408"/>
    </location>
</feature>
<dbReference type="InterPro" id="IPR007016">
    <property type="entry name" value="O-antigen_ligase-rel_domated"/>
</dbReference>
<keyword evidence="7" id="KW-0436">Ligase</keyword>
<evidence type="ECO:0000313" key="8">
    <source>
        <dbReference type="Proteomes" id="UP000294545"/>
    </source>
</evidence>
<dbReference type="GO" id="GO:0016874">
    <property type="term" value="F:ligase activity"/>
    <property type="evidence" value="ECO:0007669"/>
    <property type="project" value="UniProtKB-KW"/>
</dbReference>
<dbReference type="Proteomes" id="UP000294545">
    <property type="component" value="Unassembled WGS sequence"/>
</dbReference>
<reference evidence="7 8" key="1">
    <citation type="submission" date="2019-03" db="EMBL/GenBank/DDBJ databases">
        <title>Genomic Encyclopedia of Type Strains, Phase IV (KMG-IV): sequencing the most valuable type-strain genomes for metagenomic binning, comparative biology and taxonomic classification.</title>
        <authorList>
            <person name="Goeker M."/>
        </authorList>
    </citation>
    <scope>NUCLEOTIDE SEQUENCE [LARGE SCALE GENOMIC DNA]</scope>
    <source>
        <strain evidence="7 8">DSM 24176</strain>
    </source>
</reference>
<protein>
    <submittedName>
        <fullName evidence="7">O-antigen ligase-like membrane protein</fullName>
    </submittedName>
</protein>
<dbReference type="AlphaFoldDB" id="A0A4V2Q0E2"/>
<comment type="caution">
    <text evidence="7">The sequence shown here is derived from an EMBL/GenBank/DDBJ whole genome shotgun (WGS) entry which is preliminary data.</text>
</comment>
<feature type="transmembrane region" description="Helical" evidence="5">
    <location>
        <begin position="9"/>
        <end position="31"/>
    </location>
</feature>
<keyword evidence="8" id="KW-1185">Reference proteome</keyword>
<sequence>MTHTFKNQLFFALIGIALALCFTFFGMQTFILVGGLVFIYLSFLNPNYSLGLLIIAIPFIEPEYMLMVMLMVIFFYGLHYINEGRTHPLHYNIQGFLLLFVVLVIFTTFFSVSIKASQRDFILHILSLGILFVMINREHTKKDIHILYVCFIGAGIISAVYGIYQMIIRVPMGSGWVDPSINPNVVSRVYATFENPNIFALFLLFVLPITLSLFYTSKKIESKIIFGTSWLLMVMALVFTFSRGGYLAFSIGLLLFIILTNPKNIIGLTIIGVLSIPLLPPVIWERILTIGSATDSSNYYRLVLWNGAFDMIQDYWHLGTGLGYASFREVVPRYFSEMSPYHLHNTFLQFFVETGVLGITLLILLILMIIKITLKVIGNEKDNYVKNTTAALLAAFVSIFIHGMFEHLLFNPKIIVYFWILIGLILINYKFYKSRGKL</sequence>
<keyword evidence="2 5" id="KW-0812">Transmembrane</keyword>
<dbReference type="Pfam" id="PF04932">
    <property type="entry name" value="Wzy_C"/>
    <property type="match status" value="1"/>
</dbReference>
<keyword evidence="3 5" id="KW-1133">Transmembrane helix</keyword>
<dbReference type="EMBL" id="SMGQ01000012">
    <property type="protein sequence ID" value="TCK93461.1"/>
    <property type="molecule type" value="Genomic_DNA"/>
</dbReference>
<dbReference type="InterPro" id="IPR051533">
    <property type="entry name" value="WaaL-like"/>
</dbReference>
<evidence type="ECO:0000313" key="7">
    <source>
        <dbReference type="EMBL" id="TCK93461.1"/>
    </source>
</evidence>
<feature type="transmembrane region" description="Helical" evidence="5">
    <location>
        <begin position="37"/>
        <end position="57"/>
    </location>
</feature>
<gene>
    <name evidence="7" type="ORF">EDC19_1654</name>
</gene>
<accession>A0A4V2Q0E2</accession>
<comment type="subcellular location">
    <subcellularLocation>
        <location evidence="1">Membrane</location>
        <topology evidence="1">Multi-pass membrane protein</topology>
    </subcellularLocation>
</comment>
<feature type="transmembrane region" description="Helical" evidence="5">
    <location>
        <begin position="347"/>
        <end position="370"/>
    </location>
</feature>
<evidence type="ECO:0000256" key="5">
    <source>
        <dbReference type="SAM" id="Phobius"/>
    </source>
</evidence>
<evidence type="ECO:0000256" key="1">
    <source>
        <dbReference type="ARBA" id="ARBA00004141"/>
    </source>
</evidence>
<organism evidence="7 8">
    <name type="scientific">Natranaerovirga hydrolytica</name>
    <dbReference type="NCBI Taxonomy" id="680378"/>
    <lineage>
        <taxon>Bacteria</taxon>
        <taxon>Bacillati</taxon>
        <taxon>Bacillota</taxon>
        <taxon>Clostridia</taxon>
        <taxon>Lachnospirales</taxon>
        <taxon>Natranaerovirgaceae</taxon>
        <taxon>Natranaerovirga</taxon>
    </lineage>
</organism>
<keyword evidence="4 5" id="KW-0472">Membrane</keyword>
<feature type="transmembrane region" description="Helical" evidence="5">
    <location>
        <begin position="145"/>
        <end position="164"/>
    </location>
</feature>
<dbReference type="RefSeq" id="WP_132282366.1">
    <property type="nucleotide sequence ID" value="NZ_SMGQ01000012.1"/>
</dbReference>
<feature type="transmembrane region" description="Helical" evidence="5">
    <location>
        <begin position="265"/>
        <end position="284"/>
    </location>
</feature>
<dbReference type="OrthoDB" id="9806320at2"/>
<evidence type="ECO:0000256" key="3">
    <source>
        <dbReference type="ARBA" id="ARBA00022989"/>
    </source>
</evidence>
<feature type="domain" description="O-antigen ligase-related" evidence="6">
    <location>
        <begin position="231"/>
        <end position="363"/>
    </location>
</feature>
<evidence type="ECO:0000256" key="4">
    <source>
        <dbReference type="ARBA" id="ARBA00023136"/>
    </source>
</evidence>
<dbReference type="PANTHER" id="PTHR37422">
    <property type="entry name" value="TEICHURONIC ACID BIOSYNTHESIS PROTEIN TUAE"/>
    <property type="match status" value="1"/>
</dbReference>
<dbReference type="GO" id="GO:0016020">
    <property type="term" value="C:membrane"/>
    <property type="evidence" value="ECO:0007669"/>
    <property type="project" value="UniProtKB-SubCell"/>
</dbReference>
<dbReference type="PANTHER" id="PTHR37422:SF17">
    <property type="entry name" value="O-ANTIGEN LIGASE"/>
    <property type="match status" value="1"/>
</dbReference>
<feature type="transmembrane region" description="Helical" evidence="5">
    <location>
        <begin position="229"/>
        <end position="258"/>
    </location>
</feature>